<feature type="domain" description="DOP1 N-terminal" evidence="4">
    <location>
        <begin position="14"/>
        <end position="299"/>
    </location>
</feature>
<evidence type="ECO:0000259" key="4">
    <source>
        <dbReference type="Pfam" id="PF04118"/>
    </source>
</evidence>
<dbReference type="AlphaFoldDB" id="A0AAV4DTL7"/>
<sequence length="348" mass="38699">MSMLTVEECELLTDSKYRSYITQVEKALRSFEYTSEWADLISALGKLNKVLLNHLKYPVIPKKVTIGKRLAQCLHPALPSGVHLKALETYDIIFKCIGTQRLAHDLFIYSAGMFPLLGHAAMSVKPVLLTVYEKHFIALGRHIKPGLNGLLLGLLPGLEEGSEYFDRTNLLLEDFSDAVGPPFFYTGIWECMLSCPSVRLCGATFLLNHLNKKLSMEDQLHMIGLDIDLMVSSLCSGLQDSSVLVQRSMLDFLLIAFPMHTGQLTKADLGRVVEATLNVVLRRDMSLNRRLYAWLLGTSTSTSSVPNTGGSGKGRELHRADSSSTTCEMDLSYFQASLYWLNNSVGNI</sequence>
<evidence type="ECO:0000313" key="5">
    <source>
        <dbReference type="EMBL" id="GFO47231.1"/>
    </source>
</evidence>
<organism evidence="5 6">
    <name type="scientific">Plakobranchus ocellatus</name>
    <dbReference type="NCBI Taxonomy" id="259542"/>
    <lineage>
        <taxon>Eukaryota</taxon>
        <taxon>Metazoa</taxon>
        <taxon>Spiralia</taxon>
        <taxon>Lophotrochozoa</taxon>
        <taxon>Mollusca</taxon>
        <taxon>Gastropoda</taxon>
        <taxon>Heterobranchia</taxon>
        <taxon>Euthyneura</taxon>
        <taxon>Panpulmonata</taxon>
        <taxon>Sacoglossa</taxon>
        <taxon>Placobranchoidea</taxon>
        <taxon>Plakobranchidae</taxon>
        <taxon>Plakobranchus</taxon>
    </lineage>
</organism>
<name>A0AAV4DTL7_9GAST</name>
<evidence type="ECO:0000256" key="2">
    <source>
        <dbReference type="ARBA" id="ARBA00022927"/>
    </source>
</evidence>
<dbReference type="GO" id="GO:0005802">
    <property type="term" value="C:trans-Golgi network"/>
    <property type="evidence" value="ECO:0007669"/>
    <property type="project" value="TreeGrafter"/>
</dbReference>
<dbReference type="InterPro" id="IPR007249">
    <property type="entry name" value="DOP1_N"/>
</dbReference>
<proteinExistence type="inferred from homology"/>
<dbReference type="Proteomes" id="UP000735302">
    <property type="component" value="Unassembled WGS sequence"/>
</dbReference>
<dbReference type="PANTHER" id="PTHR14042">
    <property type="entry name" value="DOPEY-RELATED"/>
    <property type="match status" value="1"/>
</dbReference>
<evidence type="ECO:0000256" key="1">
    <source>
        <dbReference type="ARBA" id="ARBA00022448"/>
    </source>
</evidence>
<dbReference type="Pfam" id="PF04118">
    <property type="entry name" value="Dopey_N"/>
    <property type="match status" value="1"/>
</dbReference>
<dbReference type="PANTHER" id="PTHR14042:SF24">
    <property type="entry name" value="PROTEIN DOPEY-1 HOMOLOG"/>
    <property type="match status" value="1"/>
</dbReference>
<dbReference type="InterPro" id="IPR040314">
    <property type="entry name" value="DOP1"/>
</dbReference>
<reference evidence="5 6" key="1">
    <citation type="journal article" date="2021" name="Elife">
        <title>Chloroplast acquisition without the gene transfer in kleptoplastic sea slugs, Plakobranchus ocellatus.</title>
        <authorList>
            <person name="Maeda T."/>
            <person name="Takahashi S."/>
            <person name="Yoshida T."/>
            <person name="Shimamura S."/>
            <person name="Takaki Y."/>
            <person name="Nagai Y."/>
            <person name="Toyoda A."/>
            <person name="Suzuki Y."/>
            <person name="Arimoto A."/>
            <person name="Ishii H."/>
            <person name="Satoh N."/>
            <person name="Nishiyama T."/>
            <person name="Hasebe M."/>
            <person name="Maruyama T."/>
            <person name="Minagawa J."/>
            <person name="Obokata J."/>
            <person name="Shigenobu S."/>
        </authorList>
    </citation>
    <scope>NUCLEOTIDE SEQUENCE [LARGE SCALE GENOMIC DNA]</scope>
</reference>
<evidence type="ECO:0000256" key="3">
    <source>
        <dbReference type="ARBA" id="ARBA00046326"/>
    </source>
</evidence>
<accession>A0AAV4DTL7</accession>
<gene>
    <name evidence="5" type="ORF">PoB_007373600</name>
</gene>
<comment type="similarity">
    <text evidence="3">Belongs to the DOP1 family.</text>
</comment>
<comment type="caution">
    <text evidence="5">The sequence shown here is derived from an EMBL/GenBank/DDBJ whole genome shotgun (WGS) entry which is preliminary data.</text>
</comment>
<dbReference type="GO" id="GO:0005829">
    <property type="term" value="C:cytosol"/>
    <property type="evidence" value="ECO:0007669"/>
    <property type="project" value="GOC"/>
</dbReference>
<keyword evidence="6" id="KW-1185">Reference proteome</keyword>
<dbReference type="GO" id="GO:0015031">
    <property type="term" value="P:protein transport"/>
    <property type="evidence" value="ECO:0007669"/>
    <property type="project" value="UniProtKB-KW"/>
</dbReference>
<evidence type="ECO:0000313" key="6">
    <source>
        <dbReference type="Proteomes" id="UP000735302"/>
    </source>
</evidence>
<keyword evidence="1" id="KW-0813">Transport</keyword>
<keyword evidence="2" id="KW-0653">Protein transport</keyword>
<dbReference type="GO" id="GO:0006895">
    <property type="term" value="P:Golgi to endosome transport"/>
    <property type="evidence" value="ECO:0007669"/>
    <property type="project" value="InterPro"/>
</dbReference>
<dbReference type="GO" id="GO:0005768">
    <property type="term" value="C:endosome"/>
    <property type="evidence" value="ECO:0007669"/>
    <property type="project" value="TreeGrafter"/>
</dbReference>
<protein>
    <submittedName>
        <fullName evidence="5">Protein dopey-1</fullName>
    </submittedName>
</protein>
<dbReference type="EMBL" id="BLXT01008287">
    <property type="protein sequence ID" value="GFO47231.1"/>
    <property type="molecule type" value="Genomic_DNA"/>
</dbReference>